<keyword evidence="9" id="KW-1133">Transmembrane helix</keyword>
<organism evidence="12">
    <name type="scientific">Karlodinium veneficum</name>
    <name type="common">Dinoflagellate</name>
    <name type="synonym">Karlodinium micrum</name>
    <dbReference type="NCBI Taxonomy" id="407301"/>
    <lineage>
        <taxon>Eukaryota</taxon>
        <taxon>Sar</taxon>
        <taxon>Alveolata</taxon>
        <taxon>Dinophyceae</taxon>
        <taxon>Gymnodiniales</taxon>
        <taxon>Kareniaceae</taxon>
        <taxon>Karlodinium</taxon>
    </lineage>
</organism>
<dbReference type="SMART" id="SM00957">
    <property type="entry name" value="SecA_DEAD"/>
    <property type="match status" value="1"/>
</dbReference>
<dbReference type="InterPro" id="IPR014001">
    <property type="entry name" value="Helicase_ATP-bd"/>
</dbReference>
<dbReference type="EMBL" id="JN039300">
    <property type="protein sequence ID" value="AEJ72956.1"/>
    <property type="molecule type" value="Genomic_DNA"/>
</dbReference>
<dbReference type="InterPro" id="IPR036670">
    <property type="entry name" value="SecA_X-link_sf"/>
</dbReference>
<dbReference type="PROSITE" id="PS51196">
    <property type="entry name" value="SECA_MOTOR_DEAD"/>
    <property type="match status" value="1"/>
</dbReference>
<dbReference type="InterPro" id="IPR027417">
    <property type="entry name" value="P-loop_NTPase"/>
</dbReference>
<keyword evidence="2 8" id="KW-0547">Nucleotide-binding</keyword>
<dbReference type="Gene3D" id="3.40.50.300">
    <property type="entry name" value="P-loop containing nucleotide triphosphate hydrolases"/>
    <property type="match status" value="3"/>
</dbReference>
<dbReference type="GO" id="GO:0008564">
    <property type="term" value="F:protein-exporting ATPase activity"/>
    <property type="evidence" value="ECO:0007669"/>
    <property type="project" value="UniProtKB-EC"/>
</dbReference>
<keyword evidence="1 8" id="KW-0813">Transport</keyword>
<gene>
    <name evidence="8 12" type="primary">secA</name>
</gene>
<evidence type="ECO:0000256" key="5">
    <source>
        <dbReference type="ARBA" id="ARBA00022967"/>
    </source>
</evidence>
<evidence type="ECO:0000256" key="8">
    <source>
        <dbReference type="HAMAP-Rule" id="MF_01382"/>
    </source>
</evidence>
<dbReference type="PRINTS" id="PR00906">
    <property type="entry name" value="SECA"/>
</dbReference>
<keyword evidence="4 8" id="KW-0653">Protein transport</keyword>
<sequence>MRKILKKTREFVIRYKYKSKLKTIRQIGKFFTFLSHKYLLEKMSILKQKMTTINDADLFLEESFALVCESTKRVLGIFHFDVQLIGGIVLNQGNIAEMKTGEGKSIVALLPTFLYALYGLGSHIITVNNYLAERDAKSIGQVYKFLGLTVGLIQEGMEVKERKVNYTCDVTYLTNNQLAFDYLKSNMAISFNEILQRHFFYCLIDEIDSILLDTARIPLILSEINYPPIKEKYLKSAHLVNILQLGVDYLTDEKNKTIILTALGMIKGKKFLKVTDLYTKSKFWIFYLFNAIRSKELFKKDIEYIINQKNKIILVDEFTGRTVPRLRLNNGLHQSLEAKENILIKNKNEILASITYQGLFCLYEKLAGMTGTAKDGESEFKKMYNLKVIQIPSNQPCKRQDFSDLIYKSQYLKWRAVTRECFDIYTLGRPVLVCTTSIAKSELVYSILKNGNVRPYLLNAKPENIKIESEIIYQAGYKSAITISTTITGRGTDIKIGGDAKLLTKKIMNNFLVKFNKKVYGKLINDCKLSLAHKEKLDISRNVTAYPYTPCDVLEMVPWDKYPSKLVLFFPQVVKEVNRVIPPRSQLSLQRFDEIDKILKREKLFYPFLSKSSRWYKYPILLWVKNKTKIKYPFVTWLNFTYKFNFSYLLTKEDSFIITNIINNWKRYKSIFNITKIFSYLKYLIKNLNYSFFDLIDIWLLDFYLLTNLIKRESQIKYYVMYCFFLQEFKQKLRNGFSKKFSIYFSYKNTAMSKIYSSIELNSQIKFIFLNTIISHDNQTNLIYCKITIRLTLIKTYLAILFEILLITKIVKNRIKKLGGLHVIGTERHDSSRIDIQLRGRAGRQGEPGSSRFFLSLEDKIFRVYGGDELINVMASINFQSSNSIHSNSLKRCLTLAQQKLELANSEERIQLSKYENFSNVLRNYIYAERQLLLKKVV</sequence>
<dbReference type="GO" id="GO:0009570">
    <property type="term" value="C:chloroplast stroma"/>
    <property type="evidence" value="ECO:0007669"/>
    <property type="project" value="UniProtKB-SubCell"/>
</dbReference>
<dbReference type="PANTHER" id="PTHR30612">
    <property type="entry name" value="SECA INNER MEMBRANE COMPONENT OF SEC PROTEIN SECRETION SYSTEM"/>
    <property type="match status" value="1"/>
</dbReference>
<dbReference type="Pfam" id="PF01043">
    <property type="entry name" value="SecA_PP_bind"/>
    <property type="match status" value="1"/>
</dbReference>
<dbReference type="GO" id="GO:0005524">
    <property type="term" value="F:ATP binding"/>
    <property type="evidence" value="ECO:0007669"/>
    <property type="project" value="UniProtKB-UniRule"/>
</dbReference>
<geneLocation type="chloroplast" evidence="12"/>
<dbReference type="Gene3D" id="3.90.1440.10">
    <property type="entry name" value="SecA, preprotein cross-linking domain"/>
    <property type="match status" value="1"/>
</dbReference>
<keyword evidence="5 8" id="KW-1278">Translocase</keyword>
<feature type="binding site" evidence="8">
    <location>
        <position position="493"/>
    </location>
    <ligand>
        <name>ATP</name>
        <dbReference type="ChEBI" id="CHEBI:30616"/>
    </ligand>
</feature>
<evidence type="ECO:0000313" key="12">
    <source>
        <dbReference type="EMBL" id="AEJ72956.1"/>
    </source>
</evidence>
<dbReference type="PANTHER" id="PTHR30612:SF0">
    <property type="entry name" value="CHLOROPLAST PROTEIN-TRANSPORTING ATPASE"/>
    <property type="match status" value="1"/>
</dbReference>
<dbReference type="EC" id="7.4.2.8" evidence="8"/>
<dbReference type="CDD" id="cd17928">
    <property type="entry name" value="DEXDc_SecA"/>
    <property type="match status" value="1"/>
</dbReference>
<evidence type="ECO:0000256" key="3">
    <source>
        <dbReference type="ARBA" id="ARBA00022840"/>
    </source>
</evidence>
<dbReference type="HAMAP" id="MF_01382">
    <property type="entry name" value="SecA"/>
    <property type="match status" value="1"/>
</dbReference>
<dbReference type="PROSITE" id="PS51192">
    <property type="entry name" value="HELICASE_ATP_BIND_1"/>
    <property type="match status" value="1"/>
</dbReference>
<keyword evidence="12" id="KW-0150">Chloroplast</keyword>
<evidence type="ECO:0000256" key="4">
    <source>
        <dbReference type="ARBA" id="ARBA00022927"/>
    </source>
</evidence>
<evidence type="ECO:0000259" key="10">
    <source>
        <dbReference type="PROSITE" id="PS51192"/>
    </source>
</evidence>
<evidence type="ECO:0000259" key="11">
    <source>
        <dbReference type="PROSITE" id="PS51196"/>
    </source>
</evidence>
<comment type="similarity">
    <text evidence="8">Belongs to the SecA family.</text>
</comment>
<keyword evidence="3 8" id="KW-0067">ATP-binding</keyword>
<dbReference type="InterPro" id="IPR000185">
    <property type="entry name" value="SecA"/>
</dbReference>
<protein>
    <recommendedName>
        <fullName evidence="8">Protein translocase subunit SecA</fullName>
        <ecNumber evidence="8">7.4.2.8</ecNumber>
    </recommendedName>
</protein>
<dbReference type="Pfam" id="PF07517">
    <property type="entry name" value="SecA_DEAD"/>
    <property type="match status" value="1"/>
</dbReference>
<dbReference type="AlphaFoldDB" id="G1E767"/>
<dbReference type="GO" id="GO:0006605">
    <property type="term" value="P:protein targeting"/>
    <property type="evidence" value="ECO:0007669"/>
    <property type="project" value="UniProtKB-UniRule"/>
</dbReference>
<comment type="function">
    <text evidence="8">Has a central role in coupling the hydrolysis of ATP to the transfer of proteins across the thylakoid membrane.</text>
</comment>
<accession>G1E767</accession>
<evidence type="ECO:0000256" key="1">
    <source>
        <dbReference type="ARBA" id="ARBA00022448"/>
    </source>
</evidence>
<keyword evidence="6 8" id="KW-0811">Translocation</keyword>
<name>G1E767_KARVE</name>
<evidence type="ECO:0000256" key="7">
    <source>
        <dbReference type="ARBA" id="ARBA00023136"/>
    </source>
</evidence>
<dbReference type="SUPFAM" id="SSF81886">
    <property type="entry name" value="Helical scaffold and wing domains of SecA"/>
    <property type="match status" value="1"/>
</dbReference>
<dbReference type="InterPro" id="IPR011115">
    <property type="entry name" value="SecA_DEAD"/>
</dbReference>
<dbReference type="SMART" id="SM00958">
    <property type="entry name" value="SecA_PP_bind"/>
    <property type="match status" value="1"/>
</dbReference>
<feature type="transmembrane region" description="Helical" evidence="9">
    <location>
        <begin position="106"/>
        <end position="125"/>
    </location>
</feature>
<keyword evidence="9" id="KW-0812">Transmembrane</keyword>
<reference evidence="12" key="1">
    <citation type="journal article" date="2011" name="PLoS ONE">
        <title>Genome evolution of a tertiary dinoflagellate plastid.</title>
        <authorList>
            <person name="Gabrielsen T.M."/>
            <person name="Minge M.A."/>
            <person name="Espelund M."/>
            <person name="Tooming-Klunderud A."/>
            <person name="Patil V."/>
            <person name="Nederbragt A.J."/>
            <person name="Otis C."/>
            <person name="Turmel M."/>
            <person name="Shalchian-Tabrizi K."/>
            <person name="Lemieux C."/>
            <person name="Jakobsen K.S."/>
        </authorList>
    </citation>
    <scope>NUCLEOTIDE SEQUENCE</scope>
</reference>
<keyword evidence="7 8" id="KW-0472">Membrane</keyword>
<dbReference type="InterPro" id="IPR014018">
    <property type="entry name" value="SecA_motor_DEAD"/>
</dbReference>
<comment type="subcellular location">
    <subcellularLocation>
        <location evidence="8">Plastid</location>
        <location evidence="8">Chloroplast stroma</location>
    </subcellularLocation>
    <subcellularLocation>
        <location evidence="8">Plastid</location>
        <location evidence="8">Chloroplast thylakoid membrane</location>
        <topology evidence="8">Peripheral membrane protein</topology>
    </subcellularLocation>
    <text evidence="8">A minor fraction is associated with the chloroplast thylakoid membrane.</text>
</comment>
<dbReference type="InterPro" id="IPR011130">
    <property type="entry name" value="SecA_preprotein_X-link_dom"/>
</dbReference>
<proteinExistence type="inferred from homology"/>
<feature type="binding site" evidence="8">
    <location>
        <position position="83"/>
    </location>
    <ligand>
        <name>ATP</name>
        <dbReference type="ChEBI" id="CHEBI:30616"/>
    </ligand>
</feature>
<dbReference type="SUPFAM" id="SSF81767">
    <property type="entry name" value="Pre-protein crosslinking domain of SecA"/>
    <property type="match status" value="1"/>
</dbReference>
<feature type="domain" description="Helicase ATP-binding" evidence="10">
    <location>
        <begin position="85"/>
        <end position="243"/>
    </location>
</feature>
<feature type="binding site" evidence="8">
    <location>
        <begin position="101"/>
        <end position="105"/>
    </location>
    <ligand>
        <name>ATP</name>
        <dbReference type="ChEBI" id="CHEBI:30616"/>
    </ligand>
</feature>
<dbReference type="InterPro" id="IPR044722">
    <property type="entry name" value="SecA_SF2_C"/>
</dbReference>
<dbReference type="GO" id="GO:0065002">
    <property type="term" value="P:intracellular protein transmembrane transport"/>
    <property type="evidence" value="ECO:0007669"/>
    <property type="project" value="UniProtKB-UniRule"/>
</dbReference>
<keyword evidence="12" id="KW-0934">Plastid</keyword>
<dbReference type="SUPFAM" id="SSF52540">
    <property type="entry name" value="P-loop containing nucleoside triphosphate hydrolases"/>
    <property type="match status" value="2"/>
</dbReference>
<dbReference type="GO" id="GO:0009535">
    <property type="term" value="C:chloroplast thylakoid membrane"/>
    <property type="evidence" value="ECO:0007669"/>
    <property type="project" value="UniProtKB-SubCell"/>
</dbReference>
<dbReference type="InterPro" id="IPR036266">
    <property type="entry name" value="SecA_Wing/Scaffold_sf"/>
</dbReference>
<keyword evidence="8" id="KW-0793">Thylakoid</keyword>
<evidence type="ECO:0000256" key="9">
    <source>
        <dbReference type="SAM" id="Phobius"/>
    </source>
</evidence>
<dbReference type="Pfam" id="PF21090">
    <property type="entry name" value="P-loop_SecA"/>
    <property type="match status" value="2"/>
</dbReference>
<dbReference type="GO" id="GO:0017038">
    <property type="term" value="P:protein import"/>
    <property type="evidence" value="ECO:0007669"/>
    <property type="project" value="InterPro"/>
</dbReference>
<feature type="domain" description="SecA family profile" evidence="11">
    <location>
        <begin position="1"/>
        <end position="886"/>
    </location>
</feature>
<evidence type="ECO:0000256" key="2">
    <source>
        <dbReference type="ARBA" id="ARBA00022741"/>
    </source>
</evidence>
<evidence type="ECO:0000256" key="6">
    <source>
        <dbReference type="ARBA" id="ARBA00023010"/>
    </source>
</evidence>
<comment type="catalytic activity">
    <reaction evidence="8">
        <text>ATP + H2O + cellular proteinSide 1 = ADP + phosphate + cellular proteinSide 2.</text>
        <dbReference type="EC" id="7.4.2.8"/>
    </reaction>
</comment>